<dbReference type="EMBL" id="AONG01000003">
    <property type="protein sequence ID" value="KIQ70982.1"/>
    <property type="molecule type" value="Genomic_DNA"/>
</dbReference>
<evidence type="ECO:0000313" key="2">
    <source>
        <dbReference type="EMBL" id="KIQ70982.1"/>
    </source>
</evidence>
<dbReference type="AlphaFoldDB" id="A0A0D0QF77"/>
<comment type="caution">
    <text evidence="2">The sequence shown here is derived from an EMBL/GenBank/DDBJ whole genome shotgun (WGS) entry which is preliminary data.</text>
</comment>
<dbReference type="Proteomes" id="UP000035100">
    <property type="component" value="Unassembled WGS sequence"/>
</dbReference>
<evidence type="ECO:0000313" key="3">
    <source>
        <dbReference type="Proteomes" id="UP000035100"/>
    </source>
</evidence>
<sequence>MTNSNYGDYESNFPTSNIVSDNEMVSSARNVTGEKAERGHFKTGSIAISDDEANDNPNVVKRNGFRMATDGDYQPGDVVMYNGLELTVEQARQFGVMGFVPDQTHDHGTGEDISGETESGPETTLHPDAELLGDQVRLRFGDRAPQVMDVFVRDLTENGEMSEAGLAFAKNELGFPPEYVRDTVRRLEAVGTETLKGFLKAGDNLGEQRMQFLAGIATHGGISEKQAVRRLWTDAALGRINRKQAADAYAKLVNRYA</sequence>
<proteinExistence type="predicted"/>
<reference evidence="2 3" key="1">
    <citation type="submission" date="2013-01" db="EMBL/GenBank/DDBJ databases">
        <authorList>
            <person name="Fiebig A."/>
            <person name="Goeker M."/>
            <person name="Klenk H.-P.P."/>
        </authorList>
    </citation>
    <scope>NUCLEOTIDE SEQUENCE [LARGE SCALE GENOMIC DNA]</scope>
    <source>
        <strain evidence="2 3">DSM 24838</strain>
    </source>
</reference>
<protein>
    <submittedName>
        <fullName evidence="2">Uncharacterized protein</fullName>
    </submittedName>
</protein>
<accession>A0A0D0QF77</accession>
<feature type="region of interest" description="Disordered" evidence="1">
    <location>
        <begin position="102"/>
        <end position="127"/>
    </location>
</feature>
<dbReference type="RefSeq" id="WP_156169123.1">
    <property type="nucleotide sequence ID" value="NZ_KB902302.1"/>
</dbReference>
<keyword evidence="3" id="KW-1185">Reference proteome</keyword>
<organism evidence="2 3">
    <name type="scientific">Wenxinia marina DSM 24838</name>
    <dbReference type="NCBI Taxonomy" id="1123501"/>
    <lineage>
        <taxon>Bacteria</taxon>
        <taxon>Pseudomonadati</taxon>
        <taxon>Pseudomonadota</taxon>
        <taxon>Alphaproteobacteria</taxon>
        <taxon>Rhodobacterales</taxon>
        <taxon>Roseobacteraceae</taxon>
        <taxon>Wenxinia</taxon>
    </lineage>
</organism>
<name>A0A0D0QF77_9RHOB</name>
<feature type="region of interest" description="Disordered" evidence="1">
    <location>
        <begin position="31"/>
        <end position="57"/>
    </location>
</feature>
<gene>
    <name evidence="2" type="ORF">Wenmar_00359</name>
</gene>
<evidence type="ECO:0000256" key="1">
    <source>
        <dbReference type="SAM" id="MobiDB-lite"/>
    </source>
</evidence>